<reference evidence="1" key="1">
    <citation type="journal article" date="2014" name="Front. Microbiol.">
        <title>High frequency of phylogenetically diverse reductive dehalogenase-homologous genes in deep subseafloor sedimentary metagenomes.</title>
        <authorList>
            <person name="Kawai M."/>
            <person name="Futagami T."/>
            <person name="Toyoda A."/>
            <person name="Takaki Y."/>
            <person name="Nishi S."/>
            <person name="Hori S."/>
            <person name="Arai W."/>
            <person name="Tsubouchi T."/>
            <person name="Morono Y."/>
            <person name="Uchiyama I."/>
            <person name="Ito T."/>
            <person name="Fujiyama A."/>
            <person name="Inagaki F."/>
            <person name="Takami H."/>
        </authorList>
    </citation>
    <scope>NUCLEOTIDE SEQUENCE</scope>
    <source>
        <strain evidence="1">Expedition CK06-06</strain>
    </source>
</reference>
<feature type="non-terminal residue" evidence="1">
    <location>
        <position position="1"/>
    </location>
</feature>
<dbReference type="AlphaFoldDB" id="X1E8I6"/>
<evidence type="ECO:0008006" key="2">
    <source>
        <dbReference type="Google" id="ProtNLM"/>
    </source>
</evidence>
<evidence type="ECO:0000313" key="1">
    <source>
        <dbReference type="EMBL" id="GAH16695.1"/>
    </source>
</evidence>
<accession>X1E8I6</accession>
<gene>
    <name evidence="1" type="ORF">S01H4_56879</name>
</gene>
<sequence>FFLRQAEGFKLHMSESDDAKSHEQQHLENCFTAELVDNICKSNKLCTLNSLFAMGLEGNLSQLNKISAVTIPLSHFGSSLGFILIYRPVQNKLTESELNNVCAVTPGLSQAIASHGALCHLAD</sequence>
<protein>
    <recommendedName>
        <fullName evidence="2">GAF domain-containing protein</fullName>
    </recommendedName>
</protein>
<comment type="caution">
    <text evidence="1">The sequence shown here is derived from an EMBL/GenBank/DDBJ whole genome shotgun (WGS) entry which is preliminary data.</text>
</comment>
<proteinExistence type="predicted"/>
<name>X1E8I6_9ZZZZ</name>
<dbReference type="EMBL" id="BART01033011">
    <property type="protein sequence ID" value="GAH16695.1"/>
    <property type="molecule type" value="Genomic_DNA"/>
</dbReference>
<organism evidence="1">
    <name type="scientific">marine sediment metagenome</name>
    <dbReference type="NCBI Taxonomy" id="412755"/>
    <lineage>
        <taxon>unclassified sequences</taxon>
        <taxon>metagenomes</taxon>
        <taxon>ecological metagenomes</taxon>
    </lineage>
</organism>